<keyword evidence="6" id="KW-0472">Membrane</keyword>
<comment type="subcellular location">
    <subcellularLocation>
        <location evidence="1">Membrane</location>
    </subcellularLocation>
</comment>
<organism evidence="9 10">
    <name type="scientific">Pulveribacter suum</name>
    <dbReference type="NCBI Taxonomy" id="2116657"/>
    <lineage>
        <taxon>Bacteria</taxon>
        <taxon>Pseudomonadati</taxon>
        <taxon>Pseudomonadota</taxon>
        <taxon>Betaproteobacteria</taxon>
        <taxon>Burkholderiales</taxon>
        <taxon>Comamonadaceae</taxon>
        <taxon>Pulveribacter</taxon>
    </lineage>
</organism>
<dbReference type="Proteomes" id="UP000241829">
    <property type="component" value="Chromosome"/>
</dbReference>
<dbReference type="AlphaFoldDB" id="A0A2P1NHL4"/>
<dbReference type="PRINTS" id="PR00260">
    <property type="entry name" value="CHEMTRNSDUCR"/>
</dbReference>
<feature type="domain" description="HAMP" evidence="8">
    <location>
        <begin position="218"/>
        <end position="270"/>
    </location>
</feature>
<evidence type="ECO:0000256" key="1">
    <source>
        <dbReference type="ARBA" id="ARBA00004370"/>
    </source>
</evidence>
<dbReference type="GO" id="GO:0007165">
    <property type="term" value="P:signal transduction"/>
    <property type="evidence" value="ECO:0007669"/>
    <property type="project" value="UniProtKB-KW"/>
</dbReference>
<feature type="domain" description="Methyl-accepting transducer" evidence="7">
    <location>
        <begin position="275"/>
        <end position="504"/>
    </location>
</feature>
<dbReference type="SMART" id="SM00283">
    <property type="entry name" value="MA"/>
    <property type="match status" value="1"/>
</dbReference>
<feature type="transmembrane region" description="Helical" evidence="6">
    <location>
        <begin position="196"/>
        <end position="218"/>
    </location>
</feature>
<dbReference type="PANTHER" id="PTHR43531:SF14">
    <property type="entry name" value="METHYL-ACCEPTING CHEMOTAXIS PROTEIN I-RELATED"/>
    <property type="match status" value="1"/>
</dbReference>
<keyword evidence="6" id="KW-1133">Transmembrane helix</keyword>
<dbReference type="GO" id="GO:0005886">
    <property type="term" value="C:plasma membrane"/>
    <property type="evidence" value="ECO:0007669"/>
    <property type="project" value="TreeGrafter"/>
</dbReference>
<name>A0A2P1NHL4_9BURK</name>
<dbReference type="FunFam" id="1.10.287.950:FF:000001">
    <property type="entry name" value="Methyl-accepting chemotaxis sensory transducer"/>
    <property type="match status" value="1"/>
</dbReference>
<protein>
    <submittedName>
        <fullName evidence="9">Methyl-accepting chemotaxis protein</fullName>
    </submittedName>
</protein>
<dbReference type="InterPro" id="IPR024478">
    <property type="entry name" value="HlyB_4HB_MCP"/>
</dbReference>
<evidence type="ECO:0000256" key="4">
    <source>
        <dbReference type="PROSITE-ProRule" id="PRU00284"/>
    </source>
</evidence>
<proteinExistence type="inferred from homology"/>
<evidence type="ECO:0000259" key="8">
    <source>
        <dbReference type="PROSITE" id="PS50885"/>
    </source>
</evidence>
<dbReference type="GO" id="GO:0004888">
    <property type="term" value="F:transmembrane signaling receptor activity"/>
    <property type="evidence" value="ECO:0007669"/>
    <property type="project" value="InterPro"/>
</dbReference>
<gene>
    <name evidence="9" type="ORF">C7H73_01865</name>
</gene>
<keyword evidence="5" id="KW-0175">Coiled coil</keyword>
<dbReference type="Pfam" id="PF00015">
    <property type="entry name" value="MCPsignal"/>
    <property type="match status" value="1"/>
</dbReference>
<reference evidence="10" key="1">
    <citation type="submission" date="2018-03" db="EMBL/GenBank/DDBJ databases">
        <title>Genome sequencing of Melaminivora sp. strain SC2-7.</title>
        <authorList>
            <person name="Kim S.-J."/>
            <person name="Heo J."/>
            <person name="Ahn J.-H."/>
            <person name="Kwon S.-W."/>
        </authorList>
    </citation>
    <scope>NUCLEOTIDE SEQUENCE [LARGE SCALE GENOMIC DNA]</scope>
    <source>
        <strain evidence="10">SC2-7</strain>
    </source>
</reference>
<evidence type="ECO:0000259" key="7">
    <source>
        <dbReference type="PROSITE" id="PS50111"/>
    </source>
</evidence>
<dbReference type="InterPro" id="IPR003660">
    <property type="entry name" value="HAMP_dom"/>
</dbReference>
<feature type="coiled-coil region" evidence="5">
    <location>
        <begin position="155"/>
        <end position="182"/>
    </location>
</feature>
<keyword evidence="10" id="KW-1185">Reference proteome</keyword>
<evidence type="ECO:0000313" key="10">
    <source>
        <dbReference type="Proteomes" id="UP000241829"/>
    </source>
</evidence>
<accession>A0A2P1NHL4</accession>
<dbReference type="Pfam" id="PF00672">
    <property type="entry name" value="HAMP"/>
    <property type="match status" value="1"/>
</dbReference>
<sequence>MNFYALMRAFTIRTRMIGAIAVVMALLALLGSAGMMGMLRIHAQSQAFIDQSHAAVALLGQLRGDLGQVRQYEKDMIINYEKPDQVRLAKGQWDSALDAGLRVMEEFARVLPEEERSQAREAGEYLQAYRKQFQSVSQQLEDGGYDTATIANRMSERAVEQFANANAQIQQLERQLAGQVQAAIDGQNRIAEQTKWLFILAVIIAVVVVVPLTLLNMVSICRPLQAARAMAQAIAGGDLSQRVQVQGRDEAADLQRTLVEMQQGLSGLVAQVREASGSIATASQEIATGNQDLSARTEQTASNAQEAVASLSQLTATVQQTASSSQVANQLVTSASGIATRGGGVVAQAVTSMQGIASSSRKIGDIIGLIDSIAFQTNILALNAAVEAARAGEQGRGFAVVAGEVRSLAQRSAAAASEIKQLIGASVAAVDGGVRQVEDAGRAMQEIVGSVQRVTDIIGEINSAAAEQSAGIGQVNGSVGEIDRMTQQNAALVEESAAAAESLREQAARLSLVVQQFRLADEDGHAGLHGTAPAAAPALQALPPGALRLQG</sequence>
<comment type="similarity">
    <text evidence="3">Belongs to the methyl-accepting chemotaxis (MCP) protein family.</text>
</comment>
<dbReference type="PROSITE" id="PS50885">
    <property type="entry name" value="HAMP"/>
    <property type="match status" value="1"/>
</dbReference>
<keyword evidence="2" id="KW-0488">Methylation</keyword>
<dbReference type="CDD" id="cd06225">
    <property type="entry name" value="HAMP"/>
    <property type="match status" value="1"/>
</dbReference>
<dbReference type="SMART" id="SM00304">
    <property type="entry name" value="HAMP"/>
    <property type="match status" value="1"/>
</dbReference>
<dbReference type="KEGG" id="melm:C7H73_01865"/>
<dbReference type="Pfam" id="PF12729">
    <property type="entry name" value="4HB_MCP_1"/>
    <property type="match status" value="1"/>
</dbReference>
<dbReference type="SUPFAM" id="SSF58104">
    <property type="entry name" value="Methyl-accepting chemotaxis protein (MCP) signaling domain"/>
    <property type="match status" value="1"/>
</dbReference>
<dbReference type="EMBL" id="CP027792">
    <property type="protein sequence ID" value="AVP56544.1"/>
    <property type="molecule type" value="Genomic_DNA"/>
</dbReference>
<evidence type="ECO:0000256" key="5">
    <source>
        <dbReference type="SAM" id="Coils"/>
    </source>
</evidence>
<dbReference type="InterPro" id="IPR004090">
    <property type="entry name" value="Chemotax_Me-accpt_rcpt"/>
</dbReference>
<evidence type="ECO:0000256" key="3">
    <source>
        <dbReference type="ARBA" id="ARBA00029447"/>
    </source>
</evidence>
<dbReference type="InterPro" id="IPR051310">
    <property type="entry name" value="MCP_chemotaxis"/>
</dbReference>
<evidence type="ECO:0000256" key="2">
    <source>
        <dbReference type="ARBA" id="ARBA00022481"/>
    </source>
</evidence>
<dbReference type="RefSeq" id="WP_106845105.1">
    <property type="nucleotide sequence ID" value="NZ_CP027792.1"/>
</dbReference>
<dbReference type="CDD" id="cd11386">
    <property type="entry name" value="MCP_signal"/>
    <property type="match status" value="1"/>
</dbReference>
<keyword evidence="4" id="KW-0807">Transducer</keyword>
<dbReference type="OrthoDB" id="9151832at2"/>
<dbReference type="PANTHER" id="PTHR43531">
    <property type="entry name" value="PROTEIN ICFG"/>
    <property type="match status" value="1"/>
</dbReference>
<evidence type="ECO:0000256" key="6">
    <source>
        <dbReference type="SAM" id="Phobius"/>
    </source>
</evidence>
<evidence type="ECO:0000313" key="9">
    <source>
        <dbReference type="EMBL" id="AVP56544.1"/>
    </source>
</evidence>
<dbReference type="GO" id="GO:0006935">
    <property type="term" value="P:chemotaxis"/>
    <property type="evidence" value="ECO:0007669"/>
    <property type="project" value="InterPro"/>
</dbReference>
<dbReference type="Gene3D" id="1.10.287.950">
    <property type="entry name" value="Methyl-accepting chemotaxis protein"/>
    <property type="match status" value="1"/>
</dbReference>
<keyword evidence="6" id="KW-0812">Transmembrane</keyword>
<dbReference type="PROSITE" id="PS50111">
    <property type="entry name" value="CHEMOTAXIS_TRANSDUC_2"/>
    <property type="match status" value="1"/>
</dbReference>
<dbReference type="InterPro" id="IPR004089">
    <property type="entry name" value="MCPsignal_dom"/>
</dbReference>